<sequence length="133" mass="14800">MSDFVNGFWGYFISVVAVGGVVWCVWLLYTQRRWLTNKPANGQVEDTGHVWDGDLTELNNPVPTWWTWMYLLACVFALGYLFFMPGLGQDGRGRAPDLRALRDHDRAAGGAGSGRPGNGPAPVPEYVRAMPRL</sequence>
<feature type="transmembrane region" description="Helical" evidence="2">
    <location>
        <begin position="65"/>
        <end position="84"/>
    </location>
</feature>
<dbReference type="Gene3D" id="6.10.280.130">
    <property type="match status" value="1"/>
</dbReference>
<reference evidence="4 5" key="1">
    <citation type="journal article" date="2020" name="Microb. Genom.">
        <title>Genetic diversity of clinical and environmental Mucorales isolates obtained from an investigation of mucormycosis cases among solid organ transplant recipients.</title>
        <authorList>
            <person name="Nguyen M.H."/>
            <person name="Kaul D."/>
            <person name="Muto C."/>
            <person name="Cheng S.J."/>
            <person name="Richter R.A."/>
            <person name="Bruno V.M."/>
            <person name="Liu G."/>
            <person name="Beyhan S."/>
            <person name="Sundermann A.J."/>
            <person name="Mounaud S."/>
            <person name="Pasculle A.W."/>
            <person name="Nierman W.C."/>
            <person name="Driscoll E."/>
            <person name="Cumbie R."/>
            <person name="Clancy C.J."/>
            <person name="Dupont C.L."/>
        </authorList>
    </citation>
    <scope>NUCLEOTIDE SEQUENCE [LARGE SCALE GENOMIC DNA]</scope>
    <source>
        <strain evidence="4 5">GL24</strain>
    </source>
</reference>
<evidence type="ECO:0000313" key="5">
    <source>
        <dbReference type="Proteomes" id="UP000740926"/>
    </source>
</evidence>
<dbReference type="Pfam" id="PF14715">
    <property type="entry name" value="FixP_N"/>
    <property type="match status" value="1"/>
</dbReference>
<dbReference type="InterPro" id="IPR038414">
    <property type="entry name" value="CcoP_N_sf"/>
</dbReference>
<accession>A0A9P6XQY0</accession>
<dbReference type="EMBL" id="JAANIU010011998">
    <property type="protein sequence ID" value="KAG1530695.1"/>
    <property type="molecule type" value="Genomic_DNA"/>
</dbReference>
<proteinExistence type="predicted"/>
<organism evidence="4 5">
    <name type="scientific">Rhizopus delemar</name>
    <dbReference type="NCBI Taxonomy" id="936053"/>
    <lineage>
        <taxon>Eukaryota</taxon>
        <taxon>Fungi</taxon>
        <taxon>Fungi incertae sedis</taxon>
        <taxon>Mucoromycota</taxon>
        <taxon>Mucoromycotina</taxon>
        <taxon>Mucoromycetes</taxon>
        <taxon>Mucorales</taxon>
        <taxon>Mucorineae</taxon>
        <taxon>Rhizopodaceae</taxon>
        <taxon>Rhizopus</taxon>
    </lineage>
</organism>
<comment type="caution">
    <text evidence="4">The sequence shown here is derived from an EMBL/GenBank/DDBJ whole genome shotgun (WGS) entry which is preliminary data.</text>
</comment>
<evidence type="ECO:0000313" key="4">
    <source>
        <dbReference type="EMBL" id="KAG1530695.1"/>
    </source>
</evidence>
<feature type="region of interest" description="Disordered" evidence="1">
    <location>
        <begin position="105"/>
        <end position="133"/>
    </location>
</feature>
<feature type="domain" description="Cbb3-type cytochrome c oxidase subunit CcoP N-terminal" evidence="3">
    <location>
        <begin position="44"/>
        <end position="88"/>
    </location>
</feature>
<keyword evidence="2" id="KW-0472">Membrane</keyword>
<dbReference type="InterPro" id="IPR032858">
    <property type="entry name" value="CcoP_N"/>
</dbReference>
<evidence type="ECO:0000259" key="3">
    <source>
        <dbReference type="Pfam" id="PF14715"/>
    </source>
</evidence>
<protein>
    <recommendedName>
        <fullName evidence="3">Cbb3-type cytochrome c oxidase subunit CcoP N-terminal domain-containing protein</fullName>
    </recommendedName>
</protein>
<keyword evidence="5" id="KW-1185">Reference proteome</keyword>
<feature type="transmembrane region" description="Helical" evidence="2">
    <location>
        <begin position="7"/>
        <end position="29"/>
    </location>
</feature>
<dbReference type="Proteomes" id="UP000740926">
    <property type="component" value="Unassembled WGS sequence"/>
</dbReference>
<dbReference type="AlphaFoldDB" id="A0A9P6XQY0"/>
<evidence type="ECO:0000256" key="2">
    <source>
        <dbReference type="SAM" id="Phobius"/>
    </source>
</evidence>
<name>A0A9P6XQY0_9FUNG</name>
<keyword evidence="2" id="KW-0812">Transmembrane</keyword>
<gene>
    <name evidence="4" type="ORF">G6F50_017143</name>
</gene>
<evidence type="ECO:0000256" key="1">
    <source>
        <dbReference type="SAM" id="MobiDB-lite"/>
    </source>
</evidence>
<keyword evidence="2" id="KW-1133">Transmembrane helix</keyword>